<organism evidence="1 2">
    <name type="scientific">Phreatobacter stygius</name>
    <dbReference type="NCBI Taxonomy" id="1940610"/>
    <lineage>
        <taxon>Bacteria</taxon>
        <taxon>Pseudomonadati</taxon>
        <taxon>Pseudomonadota</taxon>
        <taxon>Alphaproteobacteria</taxon>
        <taxon>Hyphomicrobiales</taxon>
        <taxon>Phreatobacteraceae</taxon>
        <taxon>Phreatobacter</taxon>
    </lineage>
</organism>
<sequence length="374" mass="42001">MNVGSCRCRGDRFKIEPDPLFPIDIKHNLFVGWLLMTRSFAYCAAGTCTDVVSVDAYRDISAPVGALENRGASLRGNLKPDVLIVQQLLNKIAMAEGGPTSAGSSGRLQEDGLCGPRTRLAIQKFQEKQFPGKRPDTIVDKAQRTIYRLNQLAAPEVDDFLKAKAVASLGIVASYLVRTLARIDLVRLSWMTPNAQFNNTKEEARLNFHFHLDRSSDKRRDLDMIRRTYQTMLAASGYVPKGPNQKSAFGFLDTRPKEALGEVQYAWAYAGGFLYLQGVDGHSALHETNLRADQIYLSRSLLNAHEGAIIYAITHELAHFCGGVHGDIDYIEDRAYFHKDRKKCEKLDAYQAMTNADSYGQYNWEVNRNTHYQP</sequence>
<keyword evidence="2" id="KW-1185">Reference proteome</keyword>
<dbReference type="InterPro" id="IPR024079">
    <property type="entry name" value="MetalloPept_cat_dom_sf"/>
</dbReference>
<dbReference type="OrthoDB" id="8839908at2"/>
<reference evidence="1 2" key="1">
    <citation type="submission" date="2019-04" db="EMBL/GenBank/DDBJ databases">
        <title>Phreatobacter aquaticus sp. nov.</title>
        <authorList>
            <person name="Choi A."/>
        </authorList>
    </citation>
    <scope>NUCLEOTIDE SEQUENCE [LARGE SCALE GENOMIC DNA]</scope>
    <source>
        <strain evidence="1 2">KCTC 52518</strain>
    </source>
</reference>
<accession>A0A4D7BDT9</accession>
<dbReference type="GO" id="GO:0008237">
    <property type="term" value="F:metallopeptidase activity"/>
    <property type="evidence" value="ECO:0007669"/>
    <property type="project" value="InterPro"/>
</dbReference>
<dbReference type="Gene3D" id="1.10.101.10">
    <property type="entry name" value="PGBD-like superfamily/PGBD"/>
    <property type="match status" value="1"/>
</dbReference>
<dbReference type="EMBL" id="CP039690">
    <property type="protein sequence ID" value="QCI68138.1"/>
    <property type="molecule type" value="Genomic_DNA"/>
</dbReference>
<gene>
    <name evidence="1" type="ORF">E8M01_30250</name>
</gene>
<dbReference type="AlphaFoldDB" id="A0A4D7BDT9"/>
<protein>
    <submittedName>
        <fullName evidence="1">Uncharacterized protein</fullName>
    </submittedName>
</protein>
<evidence type="ECO:0000313" key="2">
    <source>
        <dbReference type="Proteomes" id="UP000298781"/>
    </source>
</evidence>
<dbReference type="Gene3D" id="3.40.390.10">
    <property type="entry name" value="Collagenase (Catalytic Domain)"/>
    <property type="match status" value="1"/>
</dbReference>
<name>A0A4D7BDT9_9HYPH</name>
<proteinExistence type="predicted"/>
<dbReference type="RefSeq" id="WP_136963557.1">
    <property type="nucleotide sequence ID" value="NZ_CP039690.1"/>
</dbReference>
<dbReference type="KEGG" id="pstg:E8M01_30250"/>
<dbReference type="InterPro" id="IPR036366">
    <property type="entry name" value="PGBDSf"/>
</dbReference>
<evidence type="ECO:0000313" key="1">
    <source>
        <dbReference type="EMBL" id="QCI68138.1"/>
    </source>
</evidence>
<dbReference type="Proteomes" id="UP000298781">
    <property type="component" value="Chromosome"/>
</dbReference>